<organism evidence="3 4">
    <name type="scientific">Panaeolus cyanescens</name>
    <dbReference type="NCBI Taxonomy" id="181874"/>
    <lineage>
        <taxon>Eukaryota</taxon>
        <taxon>Fungi</taxon>
        <taxon>Dikarya</taxon>
        <taxon>Basidiomycota</taxon>
        <taxon>Agaricomycotina</taxon>
        <taxon>Agaricomycetes</taxon>
        <taxon>Agaricomycetidae</taxon>
        <taxon>Agaricales</taxon>
        <taxon>Agaricineae</taxon>
        <taxon>Galeropsidaceae</taxon>
        <taxon>Panaeolus</taxon>
    </lineage>
</organism>
<comment type="caution">
    <text evidence="3">The sequence shown here is derived from an EMBL/GenBank/DDBJ whole genome shotgun (WGS) entry which is preliminary data.</text>
</comment>
<dbReference type="AlphaFoldDB" id="A0A409W3R3"/>
<keyword evidence="4" id="KW-1185">Reference proteome</keyword>
<evidence type="ECO:0000313" key="4">
    <source>
        <dbReference type="Proteomes" id="UP000284842"/>
    </source>
</evidence>
<evidence type="ECO:0000256" key="1">
    <source>
        <dbReference type="SAM" id="MobiDB-lite"/>
    </source>
</evidence>
<proteinExistence type="predicted"/>
<dbReference type="Proteomes" id="UP000284842">
    <property type="component" value="Unassembled WGS sequence"/>
</dbReference>
<sequence>MKLAISPLIIAAVELSLFANIGNAYFEENSFDISARNLGFETVAHANGQNVRARQYSTDHETRAWADLDASLLSTRELIEELESRLERRNHLSDAEKTEYKGLKEKEKTGITLDEKEEARYKELKAKKKAGKMAAAAIEAGSGVPIIPDPGVNSKGGRGGKL</sequence>
<accession>A0A409W3R3</accession>
<keyword evidence="2" id="KW-0732">Signal</keyword>
<name>A0A409W3R3_9AGAR</name>
<reference evidence="3 4" key="1">
    <citation type="journal article" date="2018" name="Evol. Lett.">
        <title>Horizontal gene cluster transfer increased hallucinogenic mushroom diversity.</title>
        <authorList>
            <person name="Reynolds H.T."/>
            <person name="Vijayakumar V."/>
            <person name="Gluck-Thaler E."/>
            <person name="Korotkin H.B."/>
            <person name="Matheny P.B."/>
            <person name="Slot J.C."/>
        </authorList>
    </citation>
    <scope>NUCLEOTIDE SEQUENCE [LARGE SCALE GENOMIC DNA]</scope>
    <source>
        <strain evidence="3 4">2629</strain>
    </source>
</reference>
<feature type="signal peptide" evidence="2">
    <location>
        <begin position="1"/>
        <end position="24"/>
    </location>
</feature>
<dbReference type="EMBL" id="NHTK01005834">
    <property type="protein sequence ID" value="PPQ73122.1"/>
    <property type="molecule type" value="Genomic_DNA"/>
</dbReference>
<feature type="region of interest" description="Disordered" evidence="1">
    <location>
        <begin position="143"/>
        <end position="162"/>
    </location>
</feature>
<dbReference type="InParanoid" id="A0A409W3R3"/>
<gene>
    <name evidence="3" type="ORF">CVT24_009461</name>
</gene>
<feature type="chain" id="PRO_5019240753" evidence="2">
    <location>
        <begin position="25"/>
        <end position="162"/>
    </location>
</feature>
<protein>
    <submittedName>
        <fullName evidence="3">Uncharacterized protein</fullName>
    </submittedName>
</protein>
<evidence type="ECO:0000256" key="2">
    <source>
        <dbReference type="SAM" id="SignalP"/>
    </source>
</evidence>
<evidence type="ECO:0000313" key="3">
    <source>
        <dbReference type="EMBL" id="PPQ73122.1"/>
    </source>
</evidence>